<organism evidence="1 2">
    <name type="scientific">Bonamia ostreae</name>
    <dbReference type="NCBI Taxonomy" id="126728"/>
    <lineage>
        <taxon>Eukaryota</taxon>
        <taxon>Sar</taxon>
        <taxon>Rhizaria</taxon>
        <taxon>Endomyxa</taxon>
        <taxon>Ascetosporea</taxon>
        <taxon>Haplosporida</taxon>
        <taxon>Bonamia</taxon>
    </lineage>
</organism>
<comment type="caution">
    <text evidence="1">The sequence shown here is derived from an EMBL/GenBank/DDBJ whole genome shotgun (WGS) entry which is preliminary data.</text>
</comment>
<sequence length="60" mass="7103">MNAIDKNEEFSRQDRIKALIVRFGEKSSVPLRVNVEMLSKALSKDLEQYKDFIVDILFQW</sequence>
<keyword evidence="2" id="KW-1185">Reference proteome</keyword>
<proteinExistence type="predicted"/>
<dbReference type="Gene3D" id="1.25.40.180">
    <property type="match status" value="1"/>
</dbReference>
<accession>A0ABV2AKL0</accession>
<dbReference type="Proteomes" id="UP001439008">
    <property type="component" value="Unassembled WGS sequence"/>
</dbReference>
<evidence type="ECO:0000313" key="1">
    <source>
        <dbReference type="EMBL" id="MES1919807.1"/>
    </source>
</evidence>
<evidence type="ECO:0000313" key="2">
    <source>
        <dbReference type="Proteomes" id="UP001439008"/>
    </source>
</evidence>
<protein>
    <submittedName>
        <fullName evidence="1">Nuclear cap-binding protein subunit 1</fullName>
    </submittedName>
</protein>
<name>A0ABV2AKL0_9EUKA</name>
<dbReference type="EMBL" id="JBDODL010000406">
    <property type="protein sequence ID" value="MES1919807.1"/>
    <property type="molecule type" value="Genomic_DNA"/>
</dbReference>
<gene>
    <name evidence="1" type="primary">NCBP1</name>
    <name evidence="1" type="ORF">MHBO_001572</name>
</gene>
<reference evidence="1 2" key="1">
    <citation type="journal article" date="2024" name="BMC Biol.">
        <title>Comparative genomics of Ascetosporea gives new insight into the evolutionary basis for animal parasitism in Rhizaria.</title>
        <authorList>
            <person name="Hiltunen Thoren M."/>
            <person name="Onut-Brannstrom I."/>
            <person name="Alfjorden A."/>
            <person name="Peckova H."/>
            <person name="Swords F."/>
            <person name="Hooper C."/>
            <person name="Holzer A.S."/>
            <person name="Bass D."/>
            <person name="Burki F."/>
        </authorList>
    </citation>
    <scope>NUCLEOTIDE SEQUENCE [LARGE SCALE GENOMIC DNA]</scope>
    <source>
        <strain evidence="1">20-A016</strain>
    </source>
</reference>